<sequence>MDRRNEDTALLALRGGLRGRFRRSFDSMENAFEVLQDRLRHAVNPAERAELMPLLEELQTQLICLRRLGDQASDAATAALLHGTCVPQPIDLLGQLREFCSILQEEAAQYALPFTVTLQADGLDVLPTTGDVSLLNGLLTNLVSNTLAADRAAHIMLLCTPGRLCYRDNGPGLPPDAAALLTEGQWSERLLHAGGLGLPLVAAYTSAMGWALTVGEGPGMSLQFTLPAAPPLDGMVLTSPTERLADRQNRRRLIRRELAVLVADTSMQ</sequence>
<proteinExistence type="predicted"/>
<accession>A0A1T4WSD5</accession>
<evidence type="ECO:0000259" key="1">
    <source>
        <dbReference type="SMART" id="SM00387"/>
    </source>
</evidence>
<dbReference type="GO" id="GO:0016301">
    <property type="term" value="F:kinase activity"/>
    <property type="evidence" value="ECO:0007669"/>
    <property type="project" value="UniProtKB-KW"/>
</dbReference>
<name>A0A1T4WSD5_9FIRM</name>
<dbReference type="InterPro" id="IPR003594">
    <property type="entry name" value="HATPase_dom"/>
</dbReference>
<evidence type="ECO:0000313" key="3">
    <source>
        <dbReference type="Proteomes" id="UP000190286"/>
    </source>
</evidence>
<dbReference type="STRING" id="745368.SAMN02745178_00964"/>
<dbReference type="SUPFAM" id="SSF55874">
    <property type="entry name" value="ATPase domain of HSP90 chaperone/DNA topoisomerase II/histidine kinase"/>
    <property type="match status" value="1"/>
</dbReference>
<dbReference type="SMART" id="SM00387">
    <property type="entry name" value="HATPase_c"/>
    <property type="match status" value="1"/>
</dbReference>
<keyword evidence="2" id="KW-0418">Kinase</keyword>
<gene>
    <name evidence="2" type="ORF">SAMN02745178_00964</name>
</gene>
<dbReference type="InterPro" id="IPR036890">
    <property type="entry name" value="HATPase_C_sf"/>
</dbReference>
<evidence type="ECO:0000313" key="2">
    <source>
        <dbReference type="EMBL" id="SKA80234.1"/>
    </source>
</evidence>
<protein>
    <submittedName>
        <fullName evidence="2">Histidine kinase-, DNA gyrase B-, and HSP90-like ATPase</fullName>
    </submittedName>
</protein>
<dbReference type="OrthoDB" id="9780487at2"/>
<dbReference type="RefSeq" id="WP_078783963.1">
    <property type="nucleotide sequence ID" value="NZ_DAWAFM010000010.1"/>
</dbReference>
<dbReference type="Pfam" id="PF02518">
    <property type="entry name" value="HATPase_c"/>
    <property type="match status" value="1"/>
</dbReference>
<dbReference type="AlphaFoldDB" id="A0A1T4WSD5"/>
<reference evidence="2 3" key="1">
    <citation type="submission" date="2017-02" db="EMBL/GenBank/DDBJ databases">
        <authorList>
            <person name="Peterson S.W."/>
        </authorList>
    </citation>
    <scope>NUCLEOTIDE SEQUENCE [LARGE SCALE GENOMIC DNA]</scope>
    <source>
        <strain evidence="2 3">ATCC 27749</strain>
    </source>
</reference>
<keyword evidence="3" id="KW-1185">Reference proteome</keyword>
<feature type="domain" description="Histidine kinase/HSP90-like ATPase" evidence="1">
    <location>
        <begin position="130"/>
        <end position="230"/>
    </location>
</feature>
<organism evidence="2 3">
    <name type="scientific">Gemmiger formicilis</name>
    <dbReference type="NCBI Taxonomy" id="745368"/>
    <lineage>
        <taxon>Bacteria</taxon>
        <taxon>Bacillati</taxon>
        <taxon>Bacillota</taxon>
        <taxon>Clostridia</taxon>
        <taxon>Eubacteriales</taxon>
        <taxon>Gemmiger</taxon>
    </lineage>
</organism>
<dbReference type="EMBL" id="FUYF01000004">
    <property type="protein sequence ID" value="SKA80234.1"/>
    <property type="molecule type" value="Genomic_DNA"/>
</dbReference>
<keyword evidence="2" id="KW-0808">Transferase</keyword>
<dbReference type="Gene3D" id="3.30.565.10">
    <property type="entry name" value="Histidine kinase-like ATPase, C-terminal domain"/>
    <property type="match status" value="1"/>
</dbReference>
<dbReference type="Proteomes" id="UP000190286">
    <property type="component" value="Unassembled WGS sequence"/>
</dbReference>
<dbReference type="GeneID" id="93337440"/>